<accession>A0ABR8T3X6</accession>
<dbReference type="InterPro" id="IPR052934">
    <property type="entry name" value="Methyl-DNA_Rec/Restrict_Enz"/>
</dbReference>
<evidence type="ECO:0000313" key="2">
    <source>
        <dbReference type="EMBL" id="MBD7970407.1"/>
    </source>
</evidence>
<dbReference type="EMBL" id="JACSQL010000012">
    <property type="protein sequence ID" value="MBD7970407.1"/>
    <property type="molecule type" value="Genomic_DNA"/>
</dbReference>
<dbReference type="SUPFAM" id="SSF52540">
    <property type="entry name" value="P-loop containing nucleoside triphosphate hydrolases"/>
    <property type="match status" value="1"/>
</dbReference>
<reference evidence="2 3" key="1">
    <citation type="submission" date="2020-08" db="EMBL/GenBank/DDBJ databases">
        <title>A Genomic Blueprint of the Chicken Gut Microbiome.</title>
        <authorList>
            <person name="Gilroy R."/>
            <person name="Ravi A."/>
            <person name="Getino M."/>
            <person name="Pursley I."/>
            <person name="Horton D.L."/>
            <person name="Alikhan N.-F."/>
            <person name="Baker D."/>
            <person name="Gharbi K."/>
            <person name="Hall N."/>
            <person name="Watson M."/>
            <person name="Adriaenssens E.M."/>
            <person name="Foster-Nyarko E."/>
            <person name="Jarju S."/>
            <person name="Secka A."/>
            <person name="Antonio M."/>
            <person name="Oren A."/>
            <person name="Chaudhuri R."/>
            <person name="La Ragione R.M."/>
            <person name="Hildebrand F."/>
            <person name="Pallen M.J."/>
        </authorList>
    </citation>
    <scope>NUCLEOTIDE SEQUENCE [LARGE SCALE GENOMIC DNA]</scope>
    <source>
        <strain evidence="2 3">Sa2BVA9</strain>
    </source>
</reference>
<dbReference type="InterPro" id="IPR011704">
    <property type="entry name" value="ATPase_dyneun-rel_AAA"/>
</dbReference>
<name>A0ABR8T3X6_9BACL</name>
<dbReference type="PANTHER" id="PTHR37291">
    <property type="entry name" value="5-METHYLCYTOSINE-SPECIFIC RESTRICTION ENZYME B"/>
    <property type="match status" value="1"/>
</dbReference>
<protein>
    <submittedName>
        <fullName evidence="2">AAA family ATPase</fullName>
    </submittedName>
</protein>
<dbReference type="Proteomes" id="UP000608071">
    <property type="component" value="Unassembled WGS sequence"/>
</dbReference>
<sequence>MKTDVGEASLYEKNIVLYGPPGTGKTYYTVIYAVAIIENTTLEKLRAEPYEEVLSRYTVYKKEGQVAFTTFHQSFGYEEFIEGIKPVLDDEVSDQVRYKIEPGIFKQLCEQAQQLEISSLIPNQSFSTDTRIWKVSLGRRENVQTKRDCFENNYIRIGWDDLGANIADETEFPNTSVKKIISDFYDEMSIGDIVLSLGDQKHIDAIGIIKGEPEWLEQVDYYKRSRKVEWIAKDIWEDVYKSNQQTNLTLATVYELKKINREEINQLILRYAENKRDDLEIEENKKKYVFIIDEINRGNISKILGELITLIEPTKRLGAPEQMKVQLPYSKSEFGVPQNVYIIGTMNTADRSIALMDTALRRRFRFIEMMPNLQVLEGINVEGIDIQKMVDTINKRIEVLFDREHTIGHAYFLNLKKEPTMANLAGIFENAIIPLLQEYFYEDYSKIQLILGDNAKANNLKFILDTPVQMDNIFKAIPDVDLPESKYCIQKSAFQDSQSYIGIYE</sequence>
<dbReference type="Gene3D" id="3.40.50.300">
    <property type="entry name" value="P-loop containing nucleotide triphosphate hydrolases"/>
    <property type="match status" value="1"/>
</dbReference>
<gene>
    <name evidence="2" type="ORF">H9647_20265</name>
</gene>
<proteinExistence type="predicted"/>
<evidence type="ECO:0000313" key="3">
    <source>
        <dbReference type="Proteomes" id="UP000608071"/>
    </source>
</evidence>
<evidence type="ECO:0000259" key="1">
    <source>
        <dbReference type="Pfam" id="PF07728"/>
    </source>
</evidence>
<comment type="caution">
    <text evidence="2">The sequence shown here is derived from an EMBL/GenBank/DDBJ whole genome shotgun (WGS) entry which is preliminary data.</text>
</comment>
<organism evidence="2 3">
    <name type="scientific">Paenibacillus gallinarum</name>
    <dbReference type="NCBI Taxonomy" id="2762232"/>
    <lineage>
        <taxon>Bacteria</taxon>
        <taxon>Bacillati</taxon>
        <taxon>Bacillota</taxon>
        <taxon>Bacilli</taxon>
        <taxon>Bacillales</taxon>
        <taxon>Paenibacillaceae</taxon>
        <taxon>Paenibacillus</taxon>
    </lineage>
</organism>
<dbReference type="PANTHER" id="PTHR37291:SF1">
    <property type="entry name" value="TYPE IV METHYL-DIRECTED RESTRICTION ENZYME ECOKMCRB SUBUNIT"/>
    <property type="match status" value="1"/>
</dbReference>
<dbReference type="InterPro" id="IPR027417">
    <property type="entry name" value="P-loop_NTPase"/>
</dbReference>
<feature type="domain" description="ATPase dynein-related AAA" evidence="1">
    <location>
        <begin position="282"/>
        <end position="364"/>
    </location>
</feature>
<dbReference type="Pfam" id="PF07728">
    <property type="entry name" value="AAA_5"/>
    <property type="match status" value="1"/>
</dbReference>
<keyword evidence="3" id="KW-1185">Reference proteome</keyword>